<dbReference type="Proteomes" id="UP000255335">
    <property type="component" value="Unassembled WGS sequence"/>
</dbReference>
<keyword evidence="1" id="KW-0812">Transmembrane</keyword>
<reference evidence="2 3" key="1">
    <citation type="submission" date="2018-06" db="EMBL/GenBank/DDBJ databases">
        <authorList>
            <consortium name="Pathogen Informatics"/>
            <person name="Doyle S."/>
        </authorList>
    </citation>
    <scope>NUCLEOTIDE SEQUENCE [LARGE SCALE GENOMIC DNA]</scope>
    <source>
        <strain evidence="2 3">NCTC12221</strain>
    </source>
</reference>
<organism evidence="2 3">
    <name type="scientific">Helicobacter cinaedi</name>
    <dbReference type="NCBI Taxonomy" id="213"/>
    <lineage>
        <taxon>Bacteria</taxon>
        <taxon>Pseudomonadati</taxon>
        <taxon>Campylobacterota</taxon>
        <taxon>Epsilonproteobacteria</taxon>
        <taxon>Campylobacterales</taxon>
        <taxon>Helicobacteraceae</taxon>
        <taxon>Helicobacter</taxon>
    </lineage>
</organism>
<gene>
    <name evidence="2" type="ORF">NCTC12221_00695</name>
</gene>
<evidence type="ECO:0000256" key="1">
    <source>
        <dbReference type="SAM" id="Phobius"/>
    </source>
</evidence>
<dbReference type="RefSeq" id="WP_115025986.1">
    <property type="nucleotide sequence ID" value="NZ_UGHZ01000001.1"/>
</dbReference>
<accession>A0A377JNC7</accession>
<keyword evidence="1" id="KW-0472">Membrane</keyword>
<dbReference type="EMBL" id="UGHZ01000001">
    <property type="protein sequence ID" value="STP09256.1"/>
    <property type="molecule type" value="Genomic_DNA"/>
</dbReference>
<dbReference type="AlphaFoldDB" id="A0A377JNC7"/>
<sequence length="106" mass="13022">MKLYEKIIIASVMGAYLCFLIYQNRDYFTKKKSQTDDEPIYIKAEDGSKDYIEITFPKDSHKVFLRYWRDEEKRFETYTMSYDEFVEKWVDIHKEHRLKTPTNIKE</sequence>
<proteinExistence type="predicted"/>
<feature type="transmembrane region" description="Helical" evidence="1">
    <location>
        <begin position="6"/>
        <end position="22"/>
    </location>
</feature>
<protein>
    <submittedName>
        <fullName evidence="2">Uncharacterized protein</fullName>
    </submittedName>
</protein>
<evidence type="ECO:0000313" key="3">
    <source>
        <dbReference type="Proteomes" id="UP000255335"/>
    </source>
</evidence>
<keyword evidence="1" id="KW-1133">Transmembrane helix</keyword>
<name>A0A377JNC7_9HELI</name>
<evidence type="ECO:0000313" key="2">
    <source>
        <dbReference type="EMBL" id="STP09256.1"/>
    </source>
</evidence>